<dbReference type="AlphaFoldDB" id="A0AAW1X401"/>
<name>A0AAW1X401_RUBAR</name>
<dbReference type="PANTHER" id="PTHR35546">
    <property type="entry name" value="F-BOX PROTEIN INTERACTION DOMAIN PROTEIN-RELATED"/>
    <property type="match status" value="1"/>
</dbReference>
<dbReference type="InterPro" id="IPR055290">
    <property type="entry name" value="At3g26010-like"/>
</dbReference>
<evidence type="ECO:0000259" key="1">
    <source>
        <dbReference type="Pfam" id="PF00646"/>
    </source>
</evidence>
<accession>A0AAW1X401</accession>
<dbReference type="CDD" id="cd22157">
    <property type="entry name" value="F-box_AtFBW1-like"/>
    <property type="match status" value="1"/>
</dbReference>
<dbReference type="InterPro" id="IPR036047">
    <property type="entry name" value="F-box-like_dom_sf"/>
</dbReference>
<evidence type="ECO:0008006" key="5">
    <source>
        <dbReference type="Google" id="ProtNLM"/>
    </source>
</evidence>
<dbReference type="InterPro" id="IPR001810">
    <property type="entry name" value="F-box_dom"/>
</dbReference>
<dbReference type="Pfam" id="PF07734">
    <property type="entry name" value="FBA_1"/>
    <property type="match status" value="1"/>
</dbReference>
<dbReference type="PANTHER" id="PTHR35546:SF25">
    <property type="entry name" value="F-BOX DOMAIN-CONTAINING PROTEIN"/>
    <property type="match status" value="1"/>
</dbReference>
<organism evidence="3 4">
    <name type="scientific">Rubus argutus</name>
    <name type="common">Southern blackberry</name>
    <dbReference type="NCBI Taxonomy" id="59490"/>
    <lineage>
        <taxon>Eukaryota</taxon>
        <taxon>Viridiplantae</taxon>
        <taxon>Streptophyta</taxon>
        <taxon>Embryophyta</taxon>
        <taxon>Tracheophyta</taxon>
        <taxon>Spermatophyta</taxon>
        <taxon>Magnoliopsida</taxon>
        <taxon>eudicotyledons</taxon>
        <taxon>Gunneridae</taxon>
        <taxon>Pentapetalae</taxon>
        <taxon>rosids</taxon>
        <taxon>fabids</taxon>
        <taxon>Rosales</taxon>
        <taxon>Rosaceae</taxon>
        <taxon>Rosoideae</taxon>
        <taxon>Rosoideae incertae sedis</taxon>
        <taxon>Rubus</taxon>
    </lineage>
</organism>
<evidence type="ECO:0000313" key="4">
    <source>
        <dbReference type="Proteomes" id="UP001457282"/>
    </source>
</evidence>
<reference evidence="3 4" key="1">
    <citation type="journal article" date="2023" name="G3 (Bethesda)">
        <title>A chromosome-length genome assembly and annotation of blackberry (Rubus argutus, cv. 'Hillquist').</title>
        <authorList>
            <person name="Bruna T."/>
            <person name="Aryal R."/>
            <person name="Dudchenko O."/>
            <person name="Sargent D.J."/>
            <person name="Mead D."/>
            <person name="Buti M."/>
            <person name="Cavallini A."/>
            <person name="Hytonen T."/>
            <person name="Andres J."/>
            <person name="Pham M."/>
            <person name="Weisz D."/>
            <person name="Mascagni F."/>
            <person name="Usai G."/>
            <person name="Natali L."/>
            <person name="Bassil N."/>
            <person name="Fernandez G.E."/>
            <person name="Lomsadze A."/>
            <person name="Armour M."/>
            <person name="Olukolu B."/>
            <person name="Poorten T."/>
            <person name="Britton C."/>
            <person name="Davik J."/>
            <person name="Ashrafi H."/>
            <person name="Aiden E.L."/>
            <person name="Borodovsky M."/>
            <person name="Worthington M."/>
        </authorList>
    </citation>
    <scope>NUCLEOTIDE SEQUENCE [LARGE SCALE GENOMIC DNA]</scope>
    <source>
        <strain evidence="3">PI 553951</strain>
    </source>
</reference>
<dbReference type="Gene3D" id="1.20.1280.50">
    <property type="match status" value="1"/>
</dbReference>
<dbReference type="InterPro" id="IPR017451">
    <property type="entry name" value="F-box-assoc_interact_dom"/>
</dbReference>
<evidence type="ECO:0000259" key="2">
    <source>
        <dbReference type="Pfam" id="PF07734"/>
    </source>
</evidence>
<proteinExistence type="predicted"/>
<feature type="domain" description="F-box associated beta-propeller type 1" evidence="2">
    <location>
        <begin position="88"/>
        <end position="233"/>
    </location>
</feature>
<keyword evidence="4" id="KW-1185">Reference proteome</keyword>
<dbReference type="Proteomes" id="UP001457282">
    <property type="component" value="Unassembled WGS sequence"/>
</dbReference>
<sequence>MLSLRPESPTHSSPAEAVANHDELLTQILVRVEAESLVRYKCVSKHWLSLISDPKFRDDHTLRNPNPQVSAFFFRSTRQDLSFISLHDNENPSGSRSNPLDFIPDPRDMKILQSCNGLLLCCSGKTRTTPRTYFIVNPTTSRFSMLPSPQYAGYRFDHILGIALAFDPSRTLHYKVVAVWTTGRYTKGIAIYSSETRSWSPGLNEVDLIQGQFEVDFSHGVYCNGSIHWLTHTDELFYYSIDSDSDEMPVRRGGLLPSPVRLVYDREYRYFGESSGHLHLIDIIRPCITQFDVLELKRDRSGWFLKYRVDLDPIIKTYRPCIARSDEMLIRSDYSGWFVKYKADLNPTNYSFLEVVKGSVNQYYSFVVLSLTGEENGGDPCLLLYFPSKVISYNLRDKTSKKLCDLAPNGDAETEGSSQVEWLESYHHMGTLARLRKMAANEIVHVYYTMVPNKAHG</sequence>
<dbReference type="NCBIfam" id="TIGR01640">
    <property type="entry name" value="F_box_assoc_1"/>
    <property type="match status" value="1"/>
</dbReference>
<dbReference type="SUPFAM" id="SSF81383">
    <property type="entry name" value="F-box domain"/>
    <property type="match status" value="1"/>
</dbReference>
<gene>
    <name evidence="3" type="ORF">M0R45_018811</name>
</gene>
<dbReference type="Pfam" id="PF00646">
    <property type="entry name" value="F-box"/>
    <property type="match status" value="1"/>
</dbReference>
<feature type="domain" description="F-box" evidence="1">
    <location>
        <begin position="22"/>
        <end position="57"/>
    </location>
</feature>
<comment type="caution">
    <text evidence="3">The sequence shown here is derived from an EMBL/GenBank/DDBJ whole genome shotgun (WGS) entry which is preliminary data.</text>
</comment>
<evidence type="ECO:0000313" key="3">
    <source>
        <dbReference type="EMBL" id="KAK9931537.1"/>
    </source>
</evidence>
<dbReference type="EMBL" id="JBEDUW010000004">
    <property type="protein sequence ID" value="KAK9931537.1"/>
    <property type="molecule type" value="Genomic_DNA"/>
</dbReference>
<protein>
    <recommendedName>
        <fullName evidence="5">F-box protein</fullName>
    </recommendedName>
</protein>
<dbReference type="InterPro" id="IPR006527">
    <property type="entry name" value="F-box-assoc_dom_typ1"/>
</dbReference>